<keyword evidence="1" id="KW-1133">Transmembrane helix</keyword>
<name>A0A158FIZ8_9BURK</name>
<feature type="transmembrane region" description="Helical" evidence="1">
    <location>
        <begin position="12"/>
        <end position="34"/>
    </location>
</feature>
<evidence type="ECO:0000256" key="1">
    <source>
        <dbReference type="SAM" id="Phobius"/>
    </source>
</evidence>
<gene>
    <name evidence="2" type="ORF">AWB66_00957</name>
</gene>
<evidence type="ECO:0000313" key="3">
    <source>
        <dbReference type="Proteomes" id="UP000054717"/>
    </source>
</evidence>
<dbReference type="AlphaFoldDB" id="A0A158FIZ8"/>
<dbReference type="Proteomes" id="UP000054717">
    <property type="component" value="Unassembled WGS sequence"/>
</dbReference>
<dbReference type="EMBL" id="FCNZ02000003">
    <property type="protein sequence ID" value="SAL19687.1"/>
    <property type="molecule type" value="Genomic_DNA"/>
</dbReference>
<proteinExistence type="predicted"/>
<sequence length="44" mass="4518">MFTNCNSSPLQHLAAFAIVFVAAVMGTVAVGAYVDSVTSDAQRG</sequence>
<accession>A0A158FIZ8</accession>
<comment type="caution">
    <text evidence="2">The sequence shown here is derived from an EMBL/GenBank/DDBJ whole genome shotgun (WGS) entry which is preliminary data.</text>
</comment>
<reference evidence="2" key="1">
    <citation type="submission" date="2016-01" db="EMBL/GenBank/DDBJ databases">
        <authorList>
            <person name="Peeters Charlotte."/>
        </authorList>
    </citation>
    <scope>NUCLEOTIDE SEQUENCE</scope>
    <source>
        <strain evidence="2">LMG 22936</strain>
    </source>
</reference>
<keyword evidence="1" id="KW-0812">Transmembrane</keyword>
<evidence type="ECO:0000313" key="2">
    <source>
        <dbReference type="EMBL" id="SAL19687.1"/>
    </source>
</evidence>
<dbReference type="STRING" id="326475.AWB66_00957"/>
<keyword evidence="3" id="KW-1185">Reference proteome</keyword>
<keyword evidence="1" id="KW-0472">Membrane</keyword>
<protein>
    <submittedName>
        <fullName evidence="2">Uncharacterized protein</fullName>
    </submittedName>
</protein>
<organism evidence="2 3">
    <name type="scientific">Caballeronia telluris</name>
    <dbReference type="NCBI Taxonomy" id="326475"/>
    <lineage>
        <taxon>Bacteria</taxon>
        <taxon>Pseudomonadati</taxon>
        <taxon>Pseudomonadota</taxon>
        <taxon>Betaproteobacteria</taxon>
        <taxon>Burkholderiales</taxon>
        <taxon>Burkholderiaceae</taxon>
        <taxon>Caballeronia</taxon>
    </lineage>
</organism>